<keyword evidence="6" id="KW-0418">Kinase</keyword>
<dbReference type="UniPathway" id="UPA00077">
    <property type="reaction ID" value="UER00155"/>
</dbReference>
<keyword evidence="7" id="KW-0067">ATP-binding</keyword>
<dbReference type="FunCoup" id="A0A140LAE6">
    <property type="interactions" value="354"/>
</dbReference>
<dbReference type="Pfam" id="PF01288">
    <property type="entry name" value="HPPK"/>
    <property type="match status" value="1"/>
</dbReference>
<dbReference type="PANTHER" id="PTHR43071:SF1">
    <property type="entry name" value="2-AMINO-4-HYDROXY-6-HYDROXYMETHYLDIHYDROPTERIDINE PYROPHOSPHOKINASE"/>
    <property type="match status" value="1"/>
</dbReference>
<dbReference type="InterPro" id="IPR035907">
    <property type="entry name" value="Hppk_sf"/>
</dbReference>
<dbReference type="EC" id="2.7.6.3" evidence="3"/>
<dbReference type="PATRIC" id="fig|520764.3.peg.1109"/>
<dbReference type="Proteomes" id="UP000070427">
    <property type="component" value="Unassembled WGS sequence"/>
</dbReference>
<protein>
    <recommendedName>
        <fullName evidence="3">2-amino-4-hydroxy-6-hydroxymethyldihydropteridine diphosphokinase</fullName>
        <ecNumber evidence="3">2.7.6.3</ecNumber>
    </recommendedName>
</protein>
<evidence type="ECO:0000256" key="7">
    <source>
        <dbReference type="ARBA" id="ARBA00022840"/>
    </source>
</evidence>
<comment type="catalytic activity">
    <reaction evidence="1">
        <text>6-hydroxymethyl-7,8-dihydropterin + ATP = (7,8-dihydropterin-6-yl)methyl diphosphate + AMP + H(+)</text>
        <dbReference type="Rhea" id="RHEA:11412"/>
        <dbReference type="ChEBI" id="CHEBI:15378"/>
        <dbReference type="ChEBI" id="CHEBI:30616"/>
        <dbReference type="ChEBI" id="CHEBI:44841"/>
        <dbReference type="ChEBI" id="CHEBI:72950"/>
        <dbReference type="ChEBI" id="CHEBI:456215"/>
        <dbReference type="EC" id="2.7.6.3"/>
    </reaction>
</comment>
<dbReference type="GO" id="GO:0003848">
    <property type="term" value="F:2-amino-4-hydroxy-6-hydroxymethyldihydropteridine diphosphokinase activity"/>
    <property type="evidence" value="ECO:0007669"/>
    <property type="project" value="UniProtKB-EC"/>
</dbReference>
<dbReference type="RefSeq" id="WP_066352938.1">
    <property type="nucleotide sequence ID" value="NZ_LOED01000010.1"/>
</dbReference>
<sequence>MPRAFIALGSNLGDRKKNIAEAVERMRRRGIKIIKMSSVIETEPYGYKEQEKFLNAACLVETELSPLELLDVLLDIEKEMGRERKIRWGPRNIDLDLIFYEDRVIREERLEVPHPDAHNRTFVMGPIAEIDPDFVHPVLKKKVGEIYRELVE</sequence>
<keyword evidence="4" id="KW-0808">Transferase</keyword>
<keyword evidence="11" id="KW-1185">Reference proteome</keyword>
<evidence type="ECO:0000256" key="3">
    <source>
        <dbReference type="ARBA" id="ARBA00013253"/>
    </source>
</evidence>
<dbReference type="NCBIfam" id="TIGR01498">
    <property type="entry name" value="folK"/>
    <property type="match status" value="1"/>
</dbReference>
<evidence type="ECO:0000256" key="1">
    <source>
        <dbReference type="ARBA" id="ARBA00000198"/>
    </source>
</evidence>
<dbReference type="InParanoid" id="A0A140LAE6"/>
<comment type="caution">
    <text evidence="10">The sequence shown here is derived from an EMBL/GenBank/DDBJ whole genome shotgun (WGS) entry which is preliminary data.</text>
</comment>
<evidence type="ECO:0000256" key="4">
    <source>
        <dbReference type="ARBA" id="ARBA00022679"/>
    </source>
</evidence>
<organism evidence="10 11">
    <name type="scientific">Fervidicola ferrireducens</name>
    <dbReference type="NCBI Taxonomy" id="520764"/>
    <lineage>
        <taxon>Bacteria</taxon>
        <taxon>Bacillati</taxon>
        <taxon>Bacillota</taxon>
        <taxon>Clostridia</taxon>
        <taxon>Thermosediminibacterales</taxon>
        <taxon>Thermosediminibacteraceae</taxon>
        <taxon>Fervidicola</taxon>
    </lineage>
</organism>
<dbReference type="EMBL" id="LOED01000010">
    <property type="protein sequence ID" value="KXG77521.1"/>
    <property type="molecule type" value="Genomic_DNA"/>
</dbReference>
<dbReference type="GO" id="GO:0046654">
    <property type="term" value="P:tetrahydrofolate biosynthetic process"/>
    <property type="evidence" value="ECO:0007669"/>
    <property type="project" value="UniProtKB-UniPathway"/>
</dbReference>
<dbReference type="CDD" id="cd00483">
    <property type="entry name" value="HPPK"/>
    <property type="match status" value="1"/>
</dbReference>
<evidence type="ECO:0000313" key="10">
    <source>
        <dbReference type="EMBL" id="KXG77521.1"/>
    </source>
</evidence>
<dbReference type="STRING" id="520764.AN618_10730"/>
<keyword evidence="8" id="KW-0289">Folate biosynthesis</keyword>
<accession>A0A140LAE6</accession>
<name>A0A140LAE6_9FIRM</name>
<dbReference type="Gene3D" id="3.30.70.560">
    <property type="entry name" value="7,8-Dihydro-6-hydroxymethylpterin-pyrophosphokinase HPPK"/>
    <property type="match status" value="1"/>
</dbReference>
<comment type="pathway">
    <text evidence="2">Cofactor biosynthesis; tetrahydrofolate biosynthesis; 2-amino-4-hydroxy-6-hydroxymethyl-7,8-dihydropteridine diphosphate from 7,8-dihydroneopterin triphosphate: step 4/4.</text>
</comment>
<evidence type="ECO:0000256" key="8">
    <source>
        <dbReference type="ARBA" id="ARBA00022909"/>
    </source>
</evidence>
<evidence type="ECO:0000256" key="5">
    <source>
        <dbReference type="ARBA" id="ARBA00022741"/>
    </source>
</evidence>
<dbReference type="OrthoDB" id="9808041at2"/>
<dbReference type="GO" id="GO:0005524">
    <property type="term" value="F:ATP binding"/>
    <property type="evidence" value="ECO:0007669"/>
    <property type="project" value="UniProtKB-KW"/>
</dbReference>
<feature type="domain" description="7,8-dihydro-6-hydroxymethylpterin-pyrophosphokinase" evidence="9">
    <location>
        <begin position="87"/>
        <end position="98"/>
    </location>
</feature>
<dbReference type="InterPro" id="IPR000550">
    <property type="entry name" value="Hppk"/>
</dbReference>
<dbReference type="PROSITE" id="PS00794">
    <property type="entry name" value="HPPK"/>
    <property type="match status" value="1"/>
</dbReference>
<reference evidence="10 11" key="1">
    <citation type="submission" date="2015-12" db="EMBL/GenBank/DDBJ databases">
        <title>Draft genome sequnece of Fervidicola ferrireducens strain Y170.</title>
        <authorList>
            <person name="Patel B.K."/>
        </authorList>
    </citation>
    <scope>NUCLEOTIDE SEQUENCE [LARGE SCALE GENOMIC DNA]</scope>
    <source>
        <strain evidence="10 11">Y170</strain>
    </source>
</reference>
<dbReference type="PANTHER" id="PTHR43071">
    <property type="entry name" value="2-AMINO-4-HYDROXY-6-HYDROXYMETHYLDIHYDROPTERIDINE PYROPHOSPHOKINASE"/>
    <property type="match status" value="1"/>
</dbReference>
<evidence type="ECO:0000259" key="9">
    <source>
        <dbReference type="PROSITE" id="PS00794"/>
    </source>
</evidence>
<proteinExistence type="predicted"/>
<evidence type="ECO:0000313" key="11">
    <source>
        <dbReference type="Proteomes" id="UP000070427"/>
    </source>
</evidence>
<keyword evidence="5" id="KW-0547">Nucleotide-binding</keyword>
<dbReference type="GO" id="GO:0046656">
    <property type="term" value="P:folic acid biosynthetic process"/>
    <property type="evidence" value="ECO:0007669"/>
    <property type="project" value="UniProtKB-KW"/>
</dbReference>
<dbReference type="GO" id="GO:0016301">
    <property type="term" value="F:kinase activity"/>
    <property type="evidence" value="ECO:0007669"/>
    <property type="project" value="UniProtKB-KW"/>
</dbReference>
<dbReference type="AlphaFoldDB" id="A0A140LAE6"/>
<evidence type="ECO:0000256" key="6">
    <source>
        <dbReference type="ARBA" id="ARBA00022777"/>
    </source>
</evidence>
<gene>
    <name evidence="10" type="primary">sulD</name>
    <name evidence="10" type="ORF">AN618_10730</name>
</gene>
<evidence type="ECO:0000256" key="2">
    <source>
        <dbReference type="ARBA" id="ARBA00005051"/>
    </source>
</evidence>
<dbReference type="SUPFAM" id="SSF55083">
    <property type="entry name" value="6-hydroxymethyl-7,8-dihydropterin pyrophosphokinase, HPPK"/>
    <property type="match status" value="1"/>
</dbReference>